<evidence type="ECO:0000313" key="2">
    <source>
        <dbReference type="EMBL" id="TRZ00046.1"/>
    </source>
</evidence>
<dbReference type="EMBL" id="SRMA01024841">
    <property type="protein sequence ID" value="TRZ00046.1"/>
    <property type="molecule type" value="Genomic_DNA"/>
</dbReference>
<keyword evidence="3" id="KW-1185">Reference proteome</keyword>
<evidence type="ECO:0000256" key="1">
    <source>
        <dbReference type="SAM" id="MobiDB-lite"/>
    </source>
</evidence>
<dbReference type="Proteomes" id="UP000316079">
    <property type="component" value="Unassembled WGS sequence"/>
</dbReference>
<feature type="region of interest" description="Disordered" evidence="1">
    <location>
        <begin position="1"/>
        <end position="22"/>
    </location>
</feature>
<feature type="region of interest" description="Disordered" evidence="1">
    <location>
        <begin position="107"/>
        <end position="155"/>
    </location>
</feature>
<accession>A0A553RD03</accession>
<feature type="compositionally biased region" description="Polar residues" evidence="1">
    <location>
        <begin position="107"/>
        <end position="128"/>
    </location>
</feature>
<feature type="compositionally biased region" description="Polar residues" evidence="1">
    <location>
        <begin position="1"/>
        <end position="13"/>
    </location>
</feature>
<proteinExistence type="predicted"/>
<protein>
    <submittedName>
        <fullName evidence="2">Uncharacterized protein</fullName>
    </submittedName>
</protein>
<evidence type="ECO:0000313" key="3">
    <source>
        <dbReference type="Proteomes" id="UP000316079"/>
    </source>
</evidence>
<gene>
    <name evidence="2" type="ORF">DNTS_033588</name>
</gene>
<dbReference type="STRING" id="623744.A0A553RD03"/>
<dbReference type="AlphaFoldDB" id="A0A553RD03"/>
<comment type="caution">
    <text evidence="2">The sequence shown here is derived from an EMBL/GenBank/DDBJ whole genome shotgun (WGS) entry which is preliminary data.</text>
</comment>
<dbReference type="OrthoDB" id="8722817at2759"/>
<organism evidence="2 3">
    <name type="scientific">Danionella cerebrum</name>
    <dbReference type="NCBI Taxonomy" id="2873325"/>
    <lineage>
        <taxon>Eukaryota</taxon>
        <taxon>Metazoa</taxon>
        <taxon>Chordata</taxon>
        <taxon>Craniata</taxon>
        <taxon>Vertebrata</taxon>
        <taxon>Euteleostomi</taxon>
        <taxon>Actinopterygii</taxon>
        <taxon>Neopterygii</taxon>
        <taxon>Teleostei</taxon>
        <taxon>Ostariophysi</taxon>
        <taxon>Cypriniformes</taxon>
        <taxon>Danionidae</taxon>
        <taxon>Danioninae</taxon>
        <taxon>Danionella</taxon>
    </lineage>
</organism>
<name>A0A553RD03_9TELE</name>
<reference evidence="2 3" key="1">
    <citation type="journal article" date="2019" name="Sci. Data">
        <title>Hybrid genome assembly and annotation of Danionella translucida.</title>
        <authorList>
            <person name="Kadobianskyi M."/>
            <person name="Schulze L."/>
            <person name="Schuelke M."/>
            <person name="Judkewitz B."/>
        </authorList>
    </citation>
    <scope>NUCLEOTIDE SEQUENCE [LARGE SCALE GENOMIC DNA]</scope>
    <source>
        <strain evidence="2 3">Bolton</strain>
    </source>
</reference>
<feature type="compositionally biased region" description="Basic and acidic residues" evidence="1">
    <location>
        <begin position="132"/>
        <end position="152"/>
    </location>
</feature>
<sequence>MASSNPLRAQNRQQLDRPGILKNAELVSASTAFSKRGSENLDPSAPTELCKANKLKGVSRLPVLARSLQPSVWEPSQNLSHNRWEQKPLAGKAPKKRACTKPVPFNLSQSRMHSKRSTNTSQEKTPLTDSAEITHAERKKFTDTSGKTESHKATTPGVLVGLANKTHQLRTGSSLEHETSNNSDLNSRLGRITLLQSKLPEESSHLCKTQLIISRNQAFRSVSSTTLAAKGSSMNLPSATNSVQPVEGQAVMPRLSTCPSGPGTYNNVPQRVAKKNLLGIDGNGDKPRQFSPDPSALHSILQGDETRLGDHVAAAHRISTCPTGRGTSIYSVRRNISLDPSEQNNGGTPQAADRLAGFGTPFTSARRVPFRKPQTDKSTIKALAGGAVPFSPDPTALRSILLNEGIGAGGTTPGRVSICPRTSIFSAQRVPVKKTNSEVTLDAGISHSKVCYAL</sequence>